<gene>
    <name evidence="1" type="ORF">L3Y34_007709</name>
</gene>
<organism evidence="1 2">
    <name type="scientific">Caenorhabditis briggsae</name>
    <dbReference type="NCBI Taxonomy" id="6238"/>
    <lineage>
        <taxon>Eukaryota</taxon>
        <taxon>Metazoa</taxon>
        <taxon>Ecdysozoa</taxon>
        <taxon>Nematoda</taxon>
        <taxon>Chromadorea</taxon>
        <taxon>Rhabditida</taxon>
        <taxon>Rhabditina</taxon>
        <taxon>Rhabditomorpha</taxon>
        <taxon>Rhabditoidea</taxon>
        <taxon>Rhabditidae</taxon>
        <taxon>Peloderinae</taxon>
        <taxon>Caenorhabditis</taxon>
    </lineage>
</organism>
<sequence>MDDHSMRRCIRRVTKKLGEGPSSDEVLVHGKTDKASRTSIVTKTEEEKERYDSEKVLLNRADDTTETTRSVLWHR</sequence>
<accession>A0AAE9CZ85</accession>
<dbReference type="Proteomes" id="UP000827892">
    <property type="component" value="Chromosome V"/>
</dbReference>
<reference evidence="1 2" key="1">
    <citation type="submission" date="2022-02" db="EMBL/GenBank/DDBJ databases">
        <title>Chromosome-level reference genomes for two strains of Caenorhabditis briggsae: an improved platform for comparative genomics.</title>
        <authorList>
            <person name="Stevens L."/>
            <person name="Andersen E.C."/>
        </authorList>
    </citation>
    <scope>NUCLEOTIDE SEQUENCE [LARGE SCALE GENOMIC DNA]</scope>
    <source>
        <strain evidence="1">QX1410_ONT</strain>
        <tissue evidence="1">Whole-organism</tissue>
    </source>
</reference>
<protein>
    <submittedName>
        <fullName evidence="1">Uncharacterized protein</fullName>
    </submittedName>
</protein>
<dbReference type="EMBL" id="CP090895">
    <property type="protein sequence ID" value="ULT88683.1"/>
    <property type="molecule type" value="Genomic_DNA"/>
</dbReference>
<evidence type="ECO:0000313" key="1">
    <source>
        <dbReference type="EMBL" id="ULT88683.1"/>
    </source>
</evidence>
<proteinExistence type="predicted"/>
<dbReference type="AlphaFoldDB" id="A0AAE9CZ85"/>
<evidence type="ECO:0000313" key="2">
    <source>
        <dbReference type="Proteomes" id="UP000827892"/>
    </source>
</evidence>
<name>A0AAE9CZ85_CAEBR</name>